<dbReference type="GO" id="GO:0005524">
    <property type="term" value="F:ATP binding"/>
    <property type="evidence" value="ECO:0007669"/>
    <property type="project" value="UniProtKB-UniRule"/>
</dbReference>
<dbReference type="PROSITE" id="PS50901">
    <property type="entry name" value="FTSK"/>
    <property type="match status" value="1"/>
</dbReference>
<dbReference type="InterPro" id="IPR027417">
    <property type="entry name" value="P-loop_NTPase"/>
</dbReference>
<dbReference type="SUPFAM" id="SSF52540">
    <property type="entry name" value="P-loop containing nucleoside triphosphate hydrolases"/>
    <property type="match status" value="1"/>
</dbReference>
<dbReference type="Proteomes" id="UP000184363">
    <property type="component" value="Unassembled WGS sequence"/>
</dbReference>
<protein>
    <submittedName>
        <fullName evidence="6">FtsK/SpoIIIE family protein</fullName>
    </submittedName>
</protein>
<proteinExistence type="predicted"/>
<evidence type="ECO:0000256" key="2">
    <source>
        <dbReference type="ARBA" id="ARBA00022840"/>
    </source>
</evidence>
<feature type="binding site" evidence="3">
    <location>
        <begin position="413"/>
        <end position="420"/>
    </location>
    <ligand>
        <name>ATP</name>
        <dbReference type="ChEBI" id="CHEBI:30616"/>
    </ligand>
</feature>
<accession>A0A1M6TI27</accession>
<keyword evidence="1 3" id="KW-0547">Nucleotide-binding</keyword>
<dbReference type="AlphaFoldDB" id="A0A1M6TI27"/>
<gene>
    <name evidence="6" type="ORF">SAMN05443637_10859</name>
</gene>
<dbReference type="PANTHER" id="PTHR22683:SF41">
    <property type="entry name" value="DNA TRANSLOCASE FTSK"/>
    <property type="match status" value="1"/>
</dbReference>
<dbReference type="PANTHER" id="PTHR22683">
    <property type="entry name" value="SPORULATION PROTEIN RELATED"/>
    <property type="match status" value="1"/>
</dbReference>
<dbReference type="Pfam" id="PF01580">
    <property type="entry name" value="FtsK_SpoIIIE"/>
    <property type="match status" value="1"/>
</dbReference>
<keyword evidence="2 3" id="KW-0067">ATP-binding</keyword>
<feature type="compositionally biased region" description="Polar residues" evidence="4">
    <location>
        <begin position="322"/>
        <end position="331"/>
    </location>
</feature>
<dbReference type="InterPro" id="IPR050206">
    <property type="entry name" value="FtsK/SpoIIIE/SftA"/>
</dbReference>
<feature type="domain" description="FtsK" evidence="5">
    <location>
        <begin position="395"/>
        <end position="600"/>
    </location>
</feature>
<feature type="region of interest" description="Disordered" evidence="4">
    <location>
        <begin position="322"/>
        <end position="342"/>
    </location>
</feature>
<dbReference type="Gene3D" id="3.40.50.300">
    <property type="entry name" value="P-loop containing nucleotide triphosphate hydrolases"/>
    <property type="match status" value="2"/>
</dbReference>
<dbReference type="EMBL" id="FRAP01000008">
    <property type="protein sequence ID" value="SHK56645.1"/>
    <property type="molecule type" value="Genomic_DNA"/>
</dbReference>
<keyword evidence="7" id="KW-1185">Reference proteome</keyword>
<dbReference type="STRING" id="1848.SAMN05443637_10859"/>
<evidence type="ECO:0000313" key="6">
    <source>
        <dbReference type="EMBL" id="SHK56645.1"/>
    </source>
</evidence>
<organism evidence="6 7">
    <name type="scientific">Pseudonocardia thermophila</name>
    <dbReference type="NCBI Taxonomy" id="1848"/>
    <lineage>
        <taxon>Bacteria</taxon>
        <taxon>Bacillati</taxon>
        <taxon>Actinomycetota</taxon>
        <taxon>Actinomycetes</taxon>
        <taxon>Pseudonocardiales</taxon>
        <taxon>Pseudonocardiaceae</taxon>
        <taxon>Pseudonocardia</taxon>
    </lineage>
</organism>
<evidence type="ECO:0000256" key="3">
    <source>
        <dbReference type="PROSITE-ProRule" id="PRU00289"/>
    </source>
</evidence>
<evidence type="ECO:0000259" key="5">
    <source>
        <dbReference type="PROSITE" id="PS50901"/>
    </source>
</evidence>
<dbReference type="InterPro" id="IPR002543">
    <property type="entry name" value="FtsK_dom"/>
</dbReference>
<dbReference type="CDD" id="cd01127">
    <property type="entry name" value="TrwB_TraG_TraD_VirD4"/>
    <property type="match status" value="1"/>
</dbReference>
<dbReference type="GO" id="GO:0003677">
    <property type="term" value="F:DNA binding"/>
    <property type="evidence" value="ECO:0007669"/>
    <property type="project" value="InterPro"/>
</dbReference>
<name>A0A1M6TI27_PSETH</name>
<evidence type="ECO:0000256" key="1">
    <source>
        <dbReference type="ARBA" id="ARBA00022741"/>
    </source>
</evidence>
<sequence length="910" mass="97579">MVRGRNRRQQEISAAFDNFCAAVGRALGAADGVQDTADQARAAALVELWLREAGLSAARSDPALSRLLTPGHRRLGDLVARLAAEEDAVLGRWLATGPRRLDEIVAEAAPGSAGRPAAEWLGQFGKAEAVGAVPELWRIGTGRVGGSGDPFDVAVPLLDEGHLQIDADPDRRAEAEALVESLLLRVLSYFRPGLVAVHVWDTNQLAGALPGLYPLTRTDLVTVHHPGRLGALLEQLSDRIRRIHSRLLVDGHPSLKALGATTGVRHDPWIIAVLMGDHQALPDEEYAQLQRIARGGPACGVHLVLVDVPTRATAGTETISLRGGTTRTSMTGPHVSVQLDPPLDPREVTAACQAISEEHETWRLRVSTFRDLLPAEWGKERSHAGLRAPIGFADVLPVDLVLGDASPHALIGGPSGTGKTNLLLTMIGSLAARYDPDELEFYLLDFKEGVSFAQFAPGRKDRTWLPHARLIGVNINTDREFGLALLQFLADEMRRRAEAAKAHEVTKLEELRDADPEGRWPRIVAVIDEFQYLFNERDAVTRTALQLLEDVARRGRSQGIHLVLASQDVSGIEAFWGRSAIFEQFVLRIALPRARKVLAEMNDVALDLPRWHAVINHESGIRPANEIARIPDATGKGSIDEVQRKLHAAYASGRPEPRLFDGSRAPRVADLLAGLPEGPVPHALVGQFIDVAGTPAAVPLPDAPGRNLGVMGVDPRDALRVLGAAATAALRGHAPGALDLVIAPLVDAAGGAASLVARSAEAAGHVPEIVELGGVAERITKLAEEVTARQQGGERRATLVVLYGADSADAVLGRGGVDALQRVVRFGPEVGVHVFGWWRSVARLRNLLTINAGPDDLGAWVALDVQGSDLGSLAPTYGVDWSSRPGRGLFFDRSQHSEPHVVIVPGEVEA</sequence>
<evidence type="ECO:0000313" key="7">
    <source>
        <dbReference type="Proteomes" id="UP000184363"/>
    </source>
</evidence>
<evidence type="ECO:0000256" key="4">
    <source>
        <dbReference type="SAM" id="MobiDB-lite"/>
    </source>
</evidence>
<reference evidence="6 7" key="1">
    <citation type="submission" date="2016-11" db="EMBL/GenBank/DDBJ databases">
        <authorList>
            <person name="Jaros S."/>
            <person name="Januszkiewicz K."/>
            <person name="Wedrychowicz H."/>
        </authorList>
    </citation>
    <scope>NUCLEOTIDE SEQUENCE [LARGE SCALE GENOMIC DNA]</scope>
    <source>
        <strain evidence="6 7">DSM 43832</strain>
    </source>
</reference>